<evidence type="ECO:0000256" key="1">
    <source>
        <dbReference type="SAM" id="SignalP"/>
    </source>
</evidence>
<dbReference type="InterPro" id="IPR014718">
    <property type="entry name" value="GH-type_carb-bd"/>
</dbReference>
<dbReference type="SUPFAM" id="SSF49785">
    <property type="entry name" value="Galactose-binding domain-like"/>
    <property type="match status" value="1"/>
</dbReference>
<protein>
    <recommendedName>
        <fullName evidence="2">F5/8 type C domain-containing protein</fullName>
    </recommendedName>
</protein>
<dbReference type="GO" id="GO:0030246">
    <property type="term" value="F:carbohydrate binding"/>
    <property type="evidence" value="ECO:0007669"/>
    <property type="project" value="InterPro"/>
</dbReference>
<evidence type="ECO:0000259" key="2">
    <source>
        <dbReference type="PROSITE" id="PS50022"/>
    </source>
</evidence>
<dbReference type="InterPro" id="IPR050883">
    <property type="entry name" value="PNGase"/>
</dbReference>
<keyword evidence="4" id="KW-1185">Reference proteome</keyword>
<dbReference type="InterPro" id="IPR000421">
    <property type="entry name" value="FA58C"/>
</dbReference>
<gene>
    <name evidence="3" type="ORF">GCM10025875_18050</name>
</gene>
<dbReference type="PANTHER" id="PTHR12143">
    <property type="entry name" value="PEPTIDE N-GLYCANASE PNGASE -RELATED"/>
    <property type="match status" value="1"/>
</dbReference>
<evidence type="ECO:0000313" key="4">
    <source>
        <dbReference type="Proteomes" id="UP001157161"/>
    </source>
</evidence>
<organism evidence="3 4">
    <name type="scientific">Litorihabitans aurantiacus</name>
    <dbReference type="NCBI Taxonomy" id="1930061"/>
    <lineage>
        <taxon>Bacteria</taxon>
        <taxon>Bacillati</taxon>
        <taxon>Actinomycetota</taxon>
        <taxon>Actinomycetes</taxon>
        <taxon>Micrococcales</taxon>
        <taxon>Beutenbergiaceae</taxon>
        <taxon>Litorihabitans</taxon>
    </lineage>
</organism>
<keyword evidence="1" id="KW-0732">Signal</keyword>
<proteinExistence type="predicted"/>
<dbReference type="PANTHER" id="PTHR12143:SF43">
    <property type="entry name" value="PUTATIVE-RELATED"/>
    <property type="match status" value="1"/>
</dbReference>
<reference evidence="3" key="2">
    <citation type="submission" date="2023-02" db="EMBL/GenBank/DDBJ databases">
        <authorList>
            <person name="Sun Q."/>
            <person name="Mori K."/>
        </authorList>
    </citation>
    <scope>NUCLEOTIDE SEQUENCE</scope>
    <source>
        <strain evidence="3">NBRC 112290</strain>
    </source>
</reference>
<dbReference type="AlphaFoldDB" id="A0AA37XEK3"/>
<name>A0AA37XEK3_9MICO</name>
<feature type="domain" description="F5/8 type C" evidence="2">
    <location>
        <begin position="47"/>
        <end position="204"/>
    </location>
</feature>
<dbReference type="Gene3D" id="2.60.120.260">
    <property type="entry name" value="Galactose-binding domain-like"/>
    <property type="match status" value="1"/>
</dbReference>
<dbReference type="GO" id="GO:0006516">
    <property type="term" value="P:glycoprotein catabolic process"/>
    <property type="evidence" value="ECO:0007669"/>
    <property type="project" value="TreeGrafter"/>
</dbReference>
<accession>A0AA37XEK3</accession>
<feature type="signal peptide" evidence="1">
    <location>
        <begin position="1"/>
        <end position="25"/>
    </location>
</feature>
<feature type="chain" id="PRO_5041341552" description="F5/8 type C domain-containing protein" evidence="1">
    <location>
        <begin position="26"/>
        <end position="530"/>
    </location>
</feature>
<evidence type="ECO:0000313" key="3">
    <source>
        <dbReference type="EMBL" id="GMA31813.1"/>
    </source>
</evidence>
<dbReference type="GO" id="GO:0000224">
    <property type="term" value="F:peptide-N4-(N-acetyl-beta-glucosaminyl)asparagine amidase activity"/>
    <property type="evidence" value="ECO:0007669"/>
    <property type="project" value="TreeGrafter"/>
</dbReference>
<dbReference type="Pfam" id="PF17678">
    <property type="entry name" value="Glyco_hydro_92N"/>
    <property type="match status" value="1"/>
</dbReference>
<dbReference type="GO" id="GO:0005829">
    <property type="term" value="C:cytosol"/>
    <property type="evidence" value="ECO:0007669"/>
    <property type="project" value="TreeGrafter"/>
</dbReference>
<dbReference type="PROSITE" id="PS50022">
    <property type="entry name" value="FA58C_3"/>
    <property type="match status" value="1"/>
</dbReference>
<dbReference type="InterPro" id="IPR041371">
    <property type="entry name" value="GH92_N"/>
</dbReference>
<dbReference type="Gene3D" id="2.70.98.10">
    <property type="match status" value="1"/>
</dbReference>
<comment type="caution">
    <text evidence="3">The sequence shown here is derived from an EMBL/GenBank/DDBJ whole genome shotgun (WGS) entry which is preliminary data.</text>
</comment>
<dbReference type="EMBL" id="BSUM01000001">
    <property type="protein sequence ID" value="GMA31813.1"/>
    <property type="molecule type" value="Genomic_DNA"/>
</dbReference>
<sequence length="530" mass="55798">MRGAAGLGAAALLGSGLVVAPGASAAPVTAFTTSFEQSDPPAAVSTALDPPVNVTGVLTEPGSLTPLITAVTARGQNAPNETAVRAADGDRSTKWLDFATASWLQYELSDAEVVTSYQLTSANDAPGRDPRDFTLQGSNDGGATWTTLDTRTGQVWQQGSQANRGVTKTFEVAGAAAYSTYRLDITANNGENLIQLAELQLIGDATGEVPLSPIVTEVGNGPVSSPTAKTGVGYSGLRALRYGGSHVADGPASATNALLDVEILVEPGNQLTYDIFPVLGGDLDYPSTYAAVDLVFDDGTRLSTSGASDRNGYVASARSHGQADVLFPDQWNSIRVDLTPFAGRTIEKIAFAYDNPDGAAGTVFSGWLDDITVEPIDVIDDTDGLVSFVDTRRGSHSSGSYSRGLTFPATAWPNGFNFFTPMTDAGTHGTLYEWHRKNGADNLPELEGIGISHQPSIWMGDRNQLAVLPALGTNPTSTLNDRELSFRHENETARPDIYSVAFENGITTAVTPTDHGGVYRFTFPGRPGRS</sequence>
<reference evidence="3" key="1">
    <citation type="journal article" date="2014" name="Int. J. Syst. Evol. Microbiol.">
        <title>Complete genome sequence of Corynebacterium casei LMG S-19264T (=DSM 44701T), isolated from a smear-ripened cheese.</title>
        <authorList>
            <consortium name="US DOE Joint Genome Institute (JGI-PGF)"/>
            <person name="Walter F."/>
            <person name="Albersmeier A."/>
            <person name="Kalinowski J."/>
            <person name="Ruckert C."/>
        </authorList>
    </citation>
    <scope>NUCLEOTIDE SEQUENCE</scope>
    <source>
        <strain evidence="3">NBRC 112290</strain>
    </source>
</reference>
<dbReference type="Pfam" id="PF00754">
    <property type="entry name" value="F5_F8_type_C"/>
    <property type="match status" value="1"/>
</dbReference>
<dbReference type="InterPro" id="IPR008979">
    <property type="entry name" value="Galactose-bd-like_sf"/>
</dbReference>
<dbReference type="Proteomes" id="UP001157161">
    <property type="component" value="Unassembled WGS sequence"/>
</dbReference>